<evidence type="ECO:0000313" key="3">
    <source>
        <dbReference type="Proteomes" id="UP000603640"/>
    </source>
</evidence>
<organism evidence="2 3">
    <name type="scientific">Pontibacter cellulosilyticus</name>
    <dbReference type="NCBI Taxonomy" id="1720253"/>
    <lineage>
        <taxon>Bacteria</taxon>
        <taxon>Pseudomonadati</taxon>
        <taxon>Bacteroidota</taxon>
        <taxon>Cytophagia</taxon>
        <taxon>Cytophagales</taxon>
        <taxon>Hymenobacteraceae</taxon>
        <taxon>Pontibacter</taxon>
    </lineage>
</organism>
<feature type="chain" id="PRO_5037862255" description="Lipocalin-like domain-containing protein" evidence="1">
    <location>
        <begin position="22"/>
        <end position="140"/>
    </location>
</feature>
<gene>
    <name evidence="2" type="ORF">H8S84_05945</name>
</gene>
<sequence>MNKIKLLTFLFATLIITTLTSCDKDDDKEPSRTALLTDPTWQGNRAFIDGQDVTSFIDIDNTSFKFKTNGTYDIVLTGTSENGTWEFTNNEQKLLLDKGTDSELPVDILRLTDANLDLKWTQEDEDTGEMYTVELRFIKK</sequence>
<name>A0A923N525_9BACT</name>
<proteinExistence type="predicted"/>
<dbReference type="PROSITE" id="PS51257">
    <property type="entry name" value="PROKAR_LIPOPROTEIN"/>
    <property type="match status" value="1"/>
</dbReference>
<keyword evidence="1" id="KW-0732">Signal</keyword>
<protein>
    <recommendedName>
        <fullName evidence="4">Lipocalin-like domain-containing protein</fullName>
    </recommendedName>
</protein>
<evidence type="ECO:0000313" key="2">
    <source>
        <dbReference type="EMBL" id="MBC5992376.1"/>
    </source>
</evidence>
<dbReference type="Proteomes" id="UP000603640">
    <property type="component" value="Unassembled WGS sequence"/>
</dbReference>
<evidence type="ECO:0000256" key="1">
    <source>
        <dbReference type="SAM" id="SignalP"/>
    </source>
</evidence>
<evidence type="ECO:0008006" key="4">
    <source>
        <dbReference type="Google" id="ProtNLM"/>
    </source>
</evidence>
<dbReference type="RefSeq" id="WP_187066322.1">
    <property type="nucleotide sequence ID" value="NZ_JACRVF010000001.1"/>
</dbReference>
<dbReference type="AlphaFoldDB" id="A0A923N525"/>
<comment type="caution">
    <text evidence="2">The sequence shown here is derived from an EMBL/GenBank/DDBJ whole genome shotgun (WGS) entry which is preliminary data.</text>
</comment>
<feature type="signal peptide" evidence="1">
    <location>
        <begin position="1"/>
        <end position="21"/>
    </location>
</feature>
<keyword evidence="3" id="KW-1185">Reference proteome</keyword>
<accession>A0A923N525</accession>
<dbReference type="EMBL" id="JACRVF010000001">
    <property type="protein sequence ID" value="MBC5992376.1"/>
    <property type="molecule type" value="Genomic_DNA"/>
</dbReference>
<reference evidence="2" key="1">
    <citation type="submission" date="2020-08" db="EMBL/GenBank/DDBJ databases">
        <title>Pontibacter sp. SD6 16S ribosomal RNA gene Genome sequencing and assembly.</title>
        <authorList>
            <person name="Kang M."/>
        </authorList>
    </citation>
    <scope>NUCLEOTIDE SEQUENCE</scope>
    <source>
        <strain evidence="2">SD6</strain>
    </source>
</reference>